<proteinExistence type="predicted"/>
<keyword evidence="3" id="KW-1185">Reference proteome</keyword>
<comment type="caution">
    <text evidence="2">The sequence shown here is derived from an EMBL/GenBank/DDBJ whole genome shotgun (WGS) entry which is preliminary data.</text>
</comment>
<reference evidence="2 3" key="1">
    <citation type="submission" date="2018-03" db="EMBL/GenBank/DDBJ databases">
        <title>Whole genome sequencing of Histamine producing bacteria.</title>
        <authorList>
            <person name="Butler K."/>
        </authorList>
    </citation>
    <scope>NUCLEOTIDE SEQUENCE [LARGE SCALE GENOMIC DNA]</scope>
    <source>
        <strain evidence="2 3">DSM 16190</strain>
    </source>
</reference>
<evidence type="ECO:0008006" key="4">
    <source>
        <dbReference type="Google" id="ProtNLM"/>
    </source>
</evidence>
<evidence type="ECO:0000256" key="1">
    <source>
        <dbReference type="SAM" id="SignalP"/>
    </source>
</evidence>
<feature type="chain" id="PRO_5015734972" description="HEAT repeat domain-containing protein" evidence="1">
    <location>
        <begin position="16"/>
        <end position="325"/>
    </location>
</feature>
<evidence type="ECO:0000313" key="2">
    <source>
        <dbReference type="EMBL" id="PSW05000.1"/>
    </source>
</evidence>
<accession>A0A2T3MYI1</accession>
<feature type="signal peptide" evidence="1">
    <location>
        <begin position="1"/>
        <end position="15"/>
    </location>
</feature>
<dbReference type="AlphaFoldDB" id="A0A2T3MYI1"/>
<evidence type="ECO:0000313" key="3">
    <source>
        <dbReference type="Proteomes" id="UP000240904"/>
    </source>
</evidence>
<dbReference type="OrthoDB" id="5825090at2"/>
<organism evidence="2 3">
    <name type="scientific">Photobacterium lipolyticum</name>
    <dbReference type="NCBI Taxonomy" id="266810"/>
    <lineage>
        <taxon>Bacteria</taxon>
        <taxon>Pseudomonadati</taxon>
        <taxon>Pseudomonadota</taxon>
        <taxon>Gammaproteobacteria</taxon>
        <taxon>Vibrionales</taxon>
        <taxon>Vibrionaceae</taxon>
        <taxon>Photobacterium</taxon>
    </lineage>
</organism>
<gene>
    <name evidence="2" type="ORF">C9I89_11910</name>
</gene>
<dbReference type="Proteomes" id="UP000240904">
    <property type="component" value="Unassembled WGS sequence"/>
</dbReference>
<name>A0A2T3MYI1_9GAMM</name>
<keyword evidence="1" id="KW-0732">Signal</keyword>
<dbReference type="EMBL" id="PYMC01000007">
    <property type="protein sequence ID" value="PSW05000.1"/>
    <property type="molecule type" value="Genomic_DNA"/>
</dbReference>
<protein>
    <recommendedName>
        <fullName evidence="4">HEAT repeat domain-containing protein</fullName>
    </recommendedName>
</protein>
<sequence length="325" mass="36100">MALLLLAGCINSALAIEVTEQEVQQAAVSSQVVSRVAALTRLYNNSDFRALEFNLSQLAPLQQEAVRAQLVQHAVEFGQLDQMKADWLQTQADRKPAFTVVEQGDGYLVTKSAFHYGAQSRGLVLHWQQILLAQKMVQQAEAGSLILSKWLTGDTHTQKQRRNIFLEQLSSLSSDAIAKLVAQFSSDSHLMWLPDNAIIANLAALSGDQPLYHLLWRRRTDQYSLAELNRLADLAPSPQAVEQLMAATINPSLKQQAYRALAVQKPMSPQIREFLVDKLNEVDDGHVVATQLAQQGYVGWLKQIAASSRNQVLQKNLQLALTELP</sequence>